<dbReference type="AlphaFoldDB" id="A0A7R8WY38"/>
<accession>A0A7R8WY38</accession>
<organism evidence="1">
    <name type="scientific">Cyprideis torosa</name>
    <dbReference type="NCBI Taxonomy" id="163714"/>
    <lineage>
        <taxon>Eukaryota</taxon>
        <taxon>Metazoa</taxon>
        <taxon>Ecdysozoa</taxon>
        <taxon>Arthropoda</taxon>
        <taxon>Crustacea</taxon>
        <taxon>Oligostraca</taxon>
        <taxon>Ostracoda</taxon>
        <taxon>Podocopa</taxon>
        <taxon>Podocopida</taxon>
        <taxon>Cytherocopina</taxon>
        <taxon>Cytheroidea</taxon>
        <taxon>Cytherideidae</taxon>
        <taxon>Cyprideis</taxon>
    </lineage>
</organism>
<reference evidence="1" key="1">
    <citation type="submission" date="2020-11" db="EMBL/GenBank/DDBJ databases">
        <authorList>
            <person name="Tran Van P."/>
        </authorList>
    </citation>
    <scope>NUCLEOTIDE SEQUENCE</scope>
</reference>
<sequence length="64" mass="7769">MARMNLLGRSRRRRSWLPMESSPSLQQLAFLRWFRSRVLPSSWTCLWIPMSRRIVFATRFPMGR</sequence>
<dbReference type="EMBL" id="OB687073">
    <property type="protein sequence ID" value="CAD7237354.1"/>
    <property type="molecule type" value="Genomic_DNA"/>
</dbReference>
<protein>
    <submittedName>
        <fullName evidence="1">Uncharacterized protein</fullName>
    </submittedName>
</protein>
<proteinExistence type="predicted"/>
<evidence type="ECO:0000313" key="1">
    <source>
        <dbReference type="EMBL" id="CAD7237354.1"/>
    </source>
</evidence>
<gene>
    <name evidence="1" type="ORF">CTOB1V02_LOCUS15169</name>
</gene>
<name>A0A7R8WY38_9CRUS</name>